<evidence type="ECO:0000256" key="1">
    <source>
        <dbReference type="ARBA" id="ARBA00001164"/>
    </source>
</evidence>
<dbReference type="InterPro" id="IPR001240">
    <property type="entry name" value="PRAI_dom"/>
</dbReference>
<evidence type="ECO:0000313" key="11">
    <source>
        <dbReference type="EMBL" id="HGQ86308.1"/>
    </source>
</evidence>
<dbReference type="PANTHER" id="PTHR42894:SF1">
    <property type="entry name" value="N-(5'-PHOSPHORIBOSYL)ANTHRANILATE ISOMERASE"/>
    <property type="match status" value="1"/>
</dbReference>
<keyword evidence="7 9" id="KW-0057">Aromatic amino acid biosynthesis</keyword>
<feature type="domain" description="N-(5'phosphoribosyl) anthranilate isomerase (PRAI)" evidence="10">
    <location>
        <begin position="4"/>
        <end position="200"/>
    </location>
</feature>
<comment type="caution">
    <text evidence="11">The sequence shown here is derived from an EMBL/GenBank/DDBJ whole genome shotgun (WGS) entry which is preliminary data.</text>
</comment>
<protein>
    <recommendedName>
        <fullName evidence="4 9">N-(5'-phosphoribosyl)anthranilate isomerase</fullName>
        <shortName evidence="9">PRAI</shortName>
        <ecNumber evidence="3 9">5.3.1.24</ecNumber>
    </recommendedName>
</protein>
<organism evidence="11">
    <name type="scientific">Thermodesulfobacterium geofontis</name>
    <dbReference type="NCBI Taxonomy" id="1295609"/>
    <lineage>
        <taxon>Bacteria</taxon>
        <taxon>Pseudomonadati</taxon>
        <taxon>Thermodesulfobacteriota</taxon>
        <taxon>Thermodesulfobacteria</taxon>
        <taxon>Thermodesulfobacteriales</taxon>
        <taxon>Thermodesulfobacteriaceae</taxon>
        <taxon>Thermodesulfobacterium</taxon>
    </lineage>
</organism>
<dbReference type="UniPathway" id="UPA00035">
    <property type="reaction ID" value="UER00042"/>
</dbReference>
<dbReference type="Gene3D" id="3.20.20.70">
    <property type="entry name" value="Aldolase class I"/>
    <property type="match status" value="1"/>
</dbReference>
<evidence type="ECO:0000256" key="5">
    <source>
        <dbReference type="ARBA" id="ARBA00022605"/>
    </source>
</evidence>
<sequence>MVKIKICGLKEEEDIIFLNDFPLDYMGFIMYPKSPRYVNDKLKKLLSLVKKAKKVAVFVNPSYEEVKNALDLGADLIQLHGEETPQFGKKIGLEKIIKVFKIKDNLFDFKELSLWKNAYAILLDTYIKGLPGGTGRTFNWDIAKKVVSLGYKVFLAGGINPDNVLFAIKEVSPYAIDIASGVELYPGKKDPEKIKKLFDNLKMISC</sequence>
<accession>A0A7C4JTY5</accession>
<dbReference type="AlphaFoldDB" id="A0A7C4JTY5"/>
<dbReference type="EMBL" id="DSZN01000134">
    <property type="protein sequence ID" value="HGQ86308.1"/>
    <property type="molecule type" value="Genomic_DNA"/>
</dbReference>
<evidence type="ECO:0000256" key="4">
    <source>
        <dbReference type="ARBA" id="ARBA00022272"/>
    </source>
</evidence>
<dbReference type="CDD" id="cd00405">
    <property type="entry name" value="PRAI"/>
    <property type="match status" value="1"/>
</dbReference>
<dbReference type="GO" id="GO:0000162">
    <property type="term" value="P:L-tryptophan biosynthetic process"/>
    <property type="evidence" value="ECO:0007669"/>
    <property type="project" value="UniProtKB-UniRule"/>
</dbReference>
<dbReference type="SUPFAM" id="SSF51366">
    <property type="entry name" value="Ribulose-phoshate binding barrel"/>
    <property type="match status" value="1"/>
</dbReference>
<evidence type="ECO:0000259" key="10">
    <source>
        <dbReference type="Pfam" id="PF00697"/>
    </source>
</evidence>
<evidence type="ECO:0000256" key="7">
    <source>
        <dbReference type="ARBA" id="ARBA00023141"/>
    </source>
</evidence>
<evidence type="ECO:0000256" key="2">
    <source>
        <dbReference type="ARBA" id="ARBA00004664"/>
    </source>
</evidence>
<comment type="catalytic activity">
    <reaction evidence="1 9">
        <text>N-(5-phospho-beta-D-ribosyl)anthranilate = 1-(2-carboxyphenylamino)-1-deoxy-D-ribulose 5-phosphate</text>
        <dbReference type="Rhea" id="RHEA:21540"/>
        <dbReference type="ChEBI" id="CHEBI:18277"/>
        <dbReference type="ChEBI" id="CHEBI:58613"/>
        <dbReference type="EC" id="5.3.1.24"/>
    </reaction>
</comment>
<keyword evidence="8 9" id="KW-0413">Isomerase</keyword>
<evidence type="ECO:0000256" key="3">
    <source>
        <dbReference type="ARBA" id="ARBA00012572"/>
    </source>
</evidence>
<comment type="similarity">
    <text evidence="9">Belongs to the TrpF family.</text>
</comment>
<keyword evidence="5 9" id="KW-0028">Amino-acid biosynthesis</keyword>
<dbReference type="InterPro" id="IPR013785">
    <property type="entry name" value="Aldolase_TIM"/>
</dbReference>
<evidence type="ECO:0000256" key="8">
    <source>
        <dbReference type="ARBA" id="ARBA00023235"/>
    </source>
</evidence>
<proteinExistence type="inferred from homology"/>
<dbReference type="PANTHER" id="PTHR42894">
    <property type="entry name" value="N-(5'-PHOSPHORIBOSYL)ANTHRANILATE ISOMERASE"/>
    <property type="match status" value="1"/>
</dbReference>
<dbReference type="InterPro" id="IPR044643">
    <property type="entry name" value="TrpF_fam"/>
</dbReference>
<keyword evidence="6 9" id="KW-0822">Tryptophan biosynthesis</keyword>
<dbReference type="EC" id="5.3.1.24" evidence="3 9"/>
<name>A0A7C4JTY5_9BACT</name>
<evidence type="ECO:0000256" key="6">
    <source>
        <dbReference type="ARBA" id="ARBA00022822"/>
    </source>
</evidence>
<dbReference type="InterPro" id="IPR011060">
    <property type="entry name" value="RibuloseP-bd_barrel"/>
</dbReference>
<reference evidence="11" key="1">
    <citation type="journal article" date="2020" name="mSystems">
        <title>Genome- and Community-Level Interaction Insights into Carbon Utilization and Element Cycling Functions of Hydrothermarchaeota in Hydrothermal Sediment.</title>
        <authorList>
            <person name="Zhou Z."/>
            <person name="Liu Y."/>
            <person name="Xu W."/>
            <person name="Pan J."/>
            <person name="Luo Z.H."/>
            <person name="Li M."/>
        </authorList>
    </citation>
    <scope>NUCLEOTIDE SEQUENCE [LARGE SCALE GENOMIC DNA]</scope>
    <source>
        <strain evidence="11">SpSt-6</strain>
    </source>
</reference>
<dbReference type="Pfam" id="PF00697">
    <property type="entry name" value="PRAI"/>
    <property type="match status" value="1"/>
</dbReference>
<evidence type="ECO:0000256" key="9">
    <source>
        <dbReference type="HAMAP-Rule" id="MF_00135"/>
    </source>
</evidence>
<gene>
    <name evidence="9" type="primary">trpF</name>
    <name evidence="11" type="ORF">ENT66_08595</name>
</gene>
<dbReference type="GO" id="GO:0004640">
    <property type="term" value="F:phosphoribosylanthranilate isomerase activity"/>
    <property type="evidence" value="ECO:0007669"/>
    <property type="project" value="UniProtKB-UniRule"/>
</dbReference>
<dbReference type="HAMAP" id="MF_00135">
    <property type="entry name" value="PRAI"/>
    <property type="match status" value="1"/>
</dbReference>
<comment type="pathway">
    <text evidence="2 9">Amino-acid biosynthesis; L-tryptophan biosynthesis; L-tryptophan from chorismate: step 3/5.</text>
</comment>